<evidence type="ECO:0000313" key="2">
    <source>
        <dbReference type="EMBL" id="GAG44513.1"/>
    </source>
</evidence>
<dbReference type="Pfam" id="PF10105">
    <property type="entry name" value="DUF2344"/>
    <property type="match status" value="1"/>
</dbReference>
<dbReference type="EMBL" id="BARS01056652">
    <property type="protein sequence ID" value="GAG44513.1"/>
    <property type="molecule type" value="Genomic_DNA"/>
</dbReference>
<protein>
    <recommendedName>
        <fullName evidence="1">DUF2344 domain-containing protein</fullName>
    </recommendedName>
</protein>
<accession>X0Y737</accession>
<comment type="caution">
    <text evidence="2">The sequence shown here is derived from an EMBL/GenBank/DDBJ whole genome shotgun (WGS) entry which is preliminary data.</text>
</comment>
<feature type="domain" description="DUF2344" evidence="1">
    <location>
        <begin position="1"/>
        <end position="163"/>
    </location>
</feature>
<reference evidence="2" key="1">
    <citation type="journal article" date="2014" name="Front. Microbiol.">
        <title>High frequency of phylogenetically diverse reductive dehalogenase-homologous genes in deep subseafloor sedimentary metagenomes.</title>
        <authorList>
            <person name="Kawai M."/>
            <person name="Futagami T."/>
            <person name="Toyoda A."/>
            <person name="Takaki Y."/>
            <person name="Nishi S."/>
            <person name="Hori S."/>
            <person name="Arai W."/>
            <person name="Tsubouchi T."/>
            <person name="Morono Y."/>
            <person name="Uchiyama I."/>
            <person name="Ito T."/>
            <person name="Fujiyama A."/>
            <person name="Inagaki F."/>
            <person name="Takami H."/>
        </authorList>
    </citation>
    <scope>NUCLEOTIDE SEQUENCE</scope>
    <source>
        <strain evidence="2">Expedition CK06-06</strain>
    </source>
</reference>
<evidence type="ECO:0000259" key="1">
    <source>
        <dbReference type="Pfam" id="PF10105"/>
    </source>
</evidence>
<name>X0Y737_9ZZZZ</name>
<organism evidence="2">
    <name type="scientific">marine sediment metagenome</name>
    <dbReference type="NCBI Taxonomy" id="412755"/>
    <lineage>
        <taxon>unclassified sequences</taxon>
        <taxon>metagenomes</taxon>
        <taxon>ecological metagenomes</taxon>
    </lineage>
</organism>
<feature type="non-terminal residue" evidence="2">
    <location>
        <position position="1"/>
    </location>
</feature>
<sequence length="169" mass="18715">LRFISHHDELRMLARALTRAGWPIAYSQGFNPQPRLTLPLPRSVGVASACEWAVVELNEAQAVEKLRESLAATLPTGCDLQHLVALATRATPHPRRALYTVELEPEHATHLGPRLAEVLAAKTLTIERSSAPGKPSRTIDIRPYIETLTLEGRTLSMRLAFMAQRTARP</sequence>
<dbReference type="InterPro" id="IPR018768">
    <property type="entry name" value="DUF2344"/>
</dbReference>
<feature type="non-terminal residue" evidence="2">
    <location>
        <position position="169"/>
    </location>
</feature>
<dbReference type="NCBIfam" id="TIGR03936">
    <property type="entry name" value="sam_1_link_chp"/>
    <property type="match status" value="1"/>
</dbReference>
<proteinExistence type="predicted"/>
<gene>
    <name evidence="2" type="ORF">S01H1_83357</name>
</gene>
<dbReference type="AlphaFoldDB" id="X0Y737"/>